<dbReference type="RefSeq" id="WP_344383318.1">
    <property type="nucleotide sequence ID" value="NZ_BAAATA010000012.1"/>
</dbReference>
<dbReference type="InterPro" id="IPR025110">
    <property type="entry name" value="AMP-bd_C"/>
</dbReference>
<dbReference type="PANTHER" id="PTHR43201:SF5">
    <property type="entry name" value="MEDIUM-CHAIN ACYL-COA LIGASE ACSF2, MITOCHONDRIAL"/>
    <property type="match status" value="1"/>
</dbReference>
<dbReference type="EMBL" id="BAAATA010000012">
    <property type="protein sequence ID" value="GAA2488260.1"/>
    <property type="molecule type" value="Genomic_DNA"/>
</dbReference>
<dbReference type="CDD" id="cd05917">
    <property type="entry name" value="FACL_like_2"/>
    <property type="match status" value="1"/>
</dbReference>
<dbReference type="SUPFAM" id="SSF56801">
    <property type="entry name" value="Acetyl-CoA synthetase-like"/>
    <property type="match status" value="1"/>
</dbReference>
<evidence type="ECO:0000313" key="6">
    <source>
        <dbReference type="Proteomes" id="UP001501358"/>
    </source>
</evidence>
<dbReference type="Gene3D" id="3.40.50.12780">
    <property type="entry name" value="N-terminal domain of ligase-like"/>
    <property type="match status" value="1"/>
</dbReference>
<dbReference type="Pfam" id="PF00501">
    <property type="entry name" value="AMP-binding"/>
    <property type="match status" value="1"/>
</dbReference>
<evidence type="ECO:0000259" key="4">
    <source>
        <dbReference type="Pfam" id="PF13193"/>
    </source>
</evidence>
<dbReference type="PANTHER" id="PTHR43201">
    <property type="entry name" value="ACYL-COA SYNTHETASE"/>
    <property type="match status" value="1"/>
</dbReference>
<evidence type="ECO:0000256" key="1">
    <source>
        <dbReference type="ARBA" id="ARBA00006432"/>
    </source>
</evidence>
<feature type="domain" description="AMP-binding enzyme C-terminal" evidence="4">
    <location>
        <begin position="448"/>
        <end position="524"/>
    </location>
</feature>
<dbReference type="InterPro" id="IPR000873">
    <property type="entry name" value="AMP-dep_synth/lig_dom"/>
</dbReference>
<dbReference type="Gene3D" id="3.30.300.30">
    <property type="match status" value="1"/>
</dbReference>
<evidence type="ECO:0000259" key="3">
    <source>
        <dbReference type="Pfam" id="PF00501"/>
    </source>
</evidence>
<proteinExistence type="inferred from homology"/>
<accession>A0ABN3LQG6</accession>
<comment type="similarity">
    <text evidence="1">Belongs to the ATP-dependent AMP-binding enzyme family.</text>
</comment>
<evidence type="ECO:0000313" key="5">
    <source>
        <dbReference type="EMBL" id="GAA2488260.1"/>
    </source>
</evidence>
<keyword evidence="2 5" id="KW-0436">Ligase</keyword>
<dbReference type="PROSITE" id="PS00455">
    <property type="entry name" value="AMP_BINDING"/>
    <property type="match status" value="1"/>
</dbReference>
<sequence>MNETLSFAAGPTDLPLLDETIGANLDRTVAAHPGRDALVDVPSGRRWTYAEFGRAVDDVARGLIARGVRRGDRVGIWAVNCAEWVLVQYATARIGAIMVNINPAYRMHELEYVLNQSGISFLVASTEYRTSDYRAMVEQVRPSCPQLRETVYIGDPTWQALLDDGASVDPGEPAARQAALGCDDPINIQYTSGTTGFPKGATLSHRNILNNGYWVGELVAYTEQDRVCLPVPFYHCFGMVMGNLAATSHGACIVIPAPSFDPAATLRAVAAERCTSLYGVPTMFIAELDLPDFASHDLGSLRTGIMAGSPCPVEVMKRVVSEMHMAEVSICYGMTETSPVSTQTRRDDDLEHRTATVGRVLPHLQVQVVDPATGEVVPRGTTGELCTRGYSVMLGYWEDPERTAEAIDADGWMHTGDLAVMNPDGYVSIVGRSKDMIIRGGENVYPREVEEFLYRHPAITDVQVVGVPDPRYGEAVCACVVLRDPDAGLTAEEVAEFCRGRLAHYKVPAYVHVVEGFPLTVSGKVRKVELRRTAAEALGL</sequence>
<dbReference type="InterPro" id="IPR020845">
    <property type="entry name" value="AMP-binding_CS"/>
</dbReference>
<dbReference type="GO" id="GO:0016874">
    <property type="term" value="F:ligase activity"/>
    <property type="evidence" value="ECO:0007669"/>
    <property type="project" value="UniProtKB-KW"/>
</dbReference>
<protein>
    <submittedName>
        <fullName evidence="5">Linear/branched/unsaturated fatty acid:CoA ligase LbuL</fullName>
    </submittedName>
</protein>
<evidence type="ECO:0000256" key="2">
    <source>
        <dbReference type="ARBA" id="ARBA00022598"/>
    </source>
</evidence>
<dbReference type="Pfam" id="PF13193">
    <property type="entry name" value="AMP-binding_C"/>
    <property type="match status" value="1"/>
</dbReference>
<feature type="domain" description="AMP-dependent synthetase/ligase" evidence="3">
    <location>
        <begin position="26"/>
        <end position="397"/>
    </location>
</feature>
<reference evidence="5 6" key="1">
    <citation type="journal article" date="2019" name="Int. J. Syst. Evol. Microbiol.">
        <title>The Global Catalogue of Microorganisms (GCM) 10K type strain sequencing project: providing services to taxonomists for standard genome sequencing and annotation.</title>
        <authorList>
            <consortium name="The Broad Institute Genomics Platform"/>
            <consortium name="The Broad Institute Genome Sequencing Center for Infectious Disease"/>
            <person name="Wu L."/>
            <person name="Ma J."/>
        </authorList>
    </citation>
    <scope>NUCLEOTIDE SEQUENCE [LARGE SCALE GENOMIC DNA]</scope>
    <source>
        <strain evidence="5 6">JCM 6307</strain>
    </source>
</reference>
<comment type="caution">
    <text evidence="5">The sequence shown here is derived from an EMBL/GenBank/DDBJ whole genome shotgun (WGS) entry which is preliminary data.</text>
</comment>
<dbReference type="InterPro" id="IPR045851">
    <property type="entry name" value="AMP-bd_C_sf"/>
</dbReference>
<gene>
    <name evidence="5" type="primary">lbuL</name>
    <name evidence="5" type="ORF">GCM10010406_25490</name>
</gene>
<dbReference type="InterPro" id="IPR042099">
    <property type="entry name" value="ANL_N_sf"/>
</dbReference>
<name>A0ABN3LQG6_9ACTN</name>
<keyword evidence="6" id="KW-1185">Reference proteome</keyword>
<dbReference type="Proteomes" id="UP001501358">
    <property type="component" value="Unassembled WGS sequence"/>
</dbReference>
<organism evidence="5 6">
    <name type="scientific">Streptomyces thermolineatus</name>
    <dbReference type="NCBI Taxonomy" id="44033"/>
    <lineage>
        <taxon>Bacteria</taxon>
        <taxon>Bacillati</taxon>
        <taxon>Actinomycetota</taxon>
        <taxon>Actinomycetes</taxon>
        <taxon>Kitasatosporales</taxon>
        <taxon>Streptomycetaceae</taxon>
        <taxon>Streptomyces</taxon>
    </lineage>
</organism>